<dbReference type="EMBL" id="CACSHJ010000096">
    <property type="protein sequence ID" value="CAA0405351.1"/>
    <property type="molecule type" value="Genomic_DNA"/>
</dbReference>
<dbReference type="AlphaFoldDB" id="A0A5S9Y7X8"/>
<evidence type="ECO:0000313" key="2">
    <source>
        <dbReference type="Proteomes" id="UP000434276"/>
    </source>
</evidence>
<protein>
    <recommendedName>
        <fullName evidence="3">Reverse transcriptase zinc-binding domain-containing protein</fullName>
    </recommendedName>
</protein>
<accession>A0A5S9Y7X8</accession>
<reference evidence="1 2" key="1">
    <citation type="submission" date="2019-12" db="EMBL/GenBank/DDBJ databases">
        <authorList>
            <person name="Jiao W.-B."/>
            <person name="Schneeberger K."/>
        </authorList>
    </citation>
    <scope>NUCLEOTIDE SEQUENCE [LARGE SCALE GENOMIC DNA]</scope>
    <source>
        <strain evidence="2">cv. C24</strain>
    </source>
</reference>
<dbReference type="OrthoDB" id="1026145at2759"/>
<dbReference type="Proteomes" id="UP000434276">
    <property type="component" value="Unassembled WGS sequence"/>
</dbReference>
<name>A0A5S9Y7X8_ARATH</name>
<proteinExistence type="predicted"/>
<evidence type="ECO:0000313" key="1">
    <source>
        <dbReference type="EMBL" id="CAA0405351.1"/>
    </source>
</evidence>
<sequence length="149" mass="16982">MAACSGITTKFWHDDWTGLGPLIDLAAPLGPQFTGLSLDVVVRDVVIGYTWRFSTSRSKNHIINMLKNILPNPENMIESQHDDSYLWKADHHAPSNTFSAAKTCLALYTFAATVPWNKSVWFKGNFLKHAFISWVVTWNRLHTHDKLRN</sequence>
<gene>
    <name evidence="1" type="ORF">C24_LOCUS23463</name>
</gene>
<evidence type="ECO:0008006" key="3">
    <source>
        <dbReference type="Google" id="ProtNLM"/>
    </source>
</evidence>
<organism evidence="1 2">
    <name type="scientific">Arabidopsis thaliana</name>
    <name type="common">Mouse-ear cress</name>
    <dbReference type="NCBI Taxonomy" id="3702"/>
    <lineage>
        <taxon>Eukaryota</taxon>
        <taxon>Viridiplantae</taxon>
        <taxon>Streptophyta</taxon>
        <taxon>Embryophyta</taxon>
        <taxon>Tracheophyta</taxon>
        <taxon>Spermatophyta</taxon>
        <taxon>Magnoliopsida</taxon>
        <taxon>eudicotyledons</taxon>
        <taxon>Gunneridae</taxon>
        <taxon>Pentapetalae</taxon>
        <taxon>rosids</taxon>
        <taxon>malvids</taxon>
        <taxon>Brassicales</taxon>
        <taxon>Brassicaceae</taxon>
        <taxon>Camelineae</taxon>
        <taxon>Arabidopsis</taxon>
    </lineage>
</organism>